<keyword evidence="1" id="KW-1185">Reference proteome</keyword>
<evidence type="ECO:0000313" key="1">
    <source>
        <dbReference type="Proteomes" id="UP000694843"/>
    </source>
</evidence>
<dbReference type="OrthoDB" id="286301at2759"/>
<protein>
    <submittedName>
        <fullName evidence="2">Uncharacterized protein LOC108668216</fullName>
    </submittedName>
</protein>
<dbReference type="AlphaFoldDB" id="A0A8B7NBA1"/>
<dbReference type="RefSeq" id="XP_018010877.1">
    <property type="nucleotide sequence ID" value="XM_018155388.2"/>
</dbReference>
<proteinExistence type="predicted"/>
<name>A0A8B7NBA1_HYAAZ</name>
<gene>
    <name evidence="2" type="primary">LOC108668216</name>
</gene>
<reference evidence="2" key="1">
    <citation type="submission" date="2025-08" db="UniProtKB">
        <authorList>
            <consortium name="RefSeq"/>
        </authorList>
    </citation>
    <scope>IDENTIFICATION</scope>
    <source>
        <tissue evidence="2">Whole organism</tissue>
    </source>
</reference>
<evidence type="ECO:0000313" key="2">
    <source>
        <dbReference type="RefSeq" id="XP_018010877.1"/>
    </source>
</evidence>
<organism evidence="1 2">
    <name type="scientific">Hyalella azteca</name>
    <name type="common">Amphipod</name>
    <dbReference type="NCBI Taxonomy" id="294128"/>
    <lineage>
        <taxon>Eukaryota</taxon>
        <taxon>Metazoa</taxon>
        <taxon>Ecdysozoa</taxon>
        <taxon>Arthropoda</taxon>
        <taxon>Crustacea</taxon>
        <taxon>Multicrustacea</taxon>
        <taxon>Malacostraca</taxon>
        <taxon>Eumalacostraca</taxon>
        <taxon>Peracarida</taxon>
        <taxon>Amphipoda</taxon>
        <taxon>Senticaudata</taxon>
        <taxon>Talitrida</taxon>
        <taxon>Talitroidea</taxon>
        <taxon>Hyalellidae</taxon>
        <taxon>Hyalella</taxon>
    </lineage>
</organism>
<dbReference type="GeneID" id="108668216"/>
<dbReference type="Proteomes" id="UP000694843">
    <property type="component" value="Unplaced"/>
</dbReference>
<accession>A0A8B7NBA1</accession>
<sequence length="208" mass="22600">MAEPSISSLRSLPPLSAEVQAEVFKYCCGLVNLWEHGLRLQKRFTEAGNVLQPAPGAIKTLLAVDPGKMTNLVPMDAPHPLYHDAPDCSALRHSFLLNAMFEAPLDLEDPALLTGVHSHRALYGKETHTELYGGEVTANDVLVKSHQALPDGGLLLLGEDLLFDQEATVREAFKTLLARTPSRGCGMGGCRRPLDADEEPPVCNKPQQ</sequence>
<dbReference type="KEGG" id="hazt:108668216"/>